<dbReference type="RefSeq" id="WP_159140058.1">
    <property type="nucleotide sequence ID" value="NZ_SORL01000008.1"/>
</dbReference>
<dbReference type="Pfam" id="PF13689">
    <property type="entry name" value="DUF4154"/>
    <property type="match status" value="1"/>
</dbReference>
<evidence type="ECO:0000256" key="3">
    <source>
        <dbReference type="ARBA" id="ARBA00022553"/>
    </source>
</evidence>
<name>A0A4R8MDD9_9FLAO</name>
<dbReference type="PANTHER" id="PTHR43304:SF1">
    <property type="entry name" value="PAC DOMAIN-CONTAINING PROTEIN"/>
    <property type="match status" value="1"/>
</dbReference>
<feature type="transmembrane region" description="Helical" evidence="7">
    <location>
        <begin position="311"/>
        <end position="330"/>
    </location>
</feature>
<evidence type="ECO:0000256" key="5">
    <source>
        <dbReference type="ARBA" id="ARBA00022777"/>
    </source>
</evidence>
<dbReference type="InterPro" id="IPR025293">
    <property type="entry name" value="YfiR/HmsC-like"/>
</dbReference>
<feature type="domain" description="Histidine kinase" evidence="8">
    <location>
        <begin position="370"/>
        <end position="587"/>
    </location>
</feature>
<keyword evidence="7" id="KW-1133">Transmembrane helix</keyword>
<dbReference type="PANTHER" id="PTHR43304">
    <property type="entry name" value="PHYTOCHROME-LIKE PROTEIN CPH1"/>
    <property type="match status" value="1"/>
</dbReference>
<protein>
    <recommendedName>
        <fullName evidence="2">histidine kinase</fullName>
        <ecNumber evidence="2">2.7.13.3</ecNumber>
    </recommendedName>
</protein>
<dbReference type="AlphaFoldDB" id="A0A4R8MDD9"/>
<evidence type="ECO:0000256" key="2">
    <source>
        <dbReference type="ARBA" id="ARBA00012438"/>
    </source>
</evidence>
<keyword evidence="5" id="KW-0418">Kinase</keyword>
<dbReference type="Proteomes" id="UP000294824">
    <property type="component" value="Unassembled WGS sequence"/>
</dbReference>
<dbReference type="SUPFAM" id="SSF55874">
    <property type="entry name" value="ATPase domain of HSP90 chaperone/DNA topoisomerase II/histidine kinase"/>
    <property type="match status" value="1"/>
</dbReference>
<gene>
    <name evidence="9" type="ORF">DFQ06_2136</name>
</gene>
<evidence type="ECO:0000256" key="4">
    <source>
        <dbReference type="ARBA" id="ARBA00022679"/>
    </source>
</evidence>
<comment type="catalytic activity">
    <reaction evidence="1">
        <text>ATP + protein L-histidine = ADP + protein N-phospho-L-histidine.</text>
        <dbReference type="EC" id="2.7.13.3"/>
    </reaction>
</comment>
<dbReference type="SMART" id="SM00388">
    <property type="entry name" value="HisKA"/>
    <property type="match status" value="1"/>
</dbReference>
<dbReference type="InterPro" id="IPR036097">
    <property type="entry name" value="HisK_dim/P_sf"/>
</dbReference>
<dbReference type="InterPro" id="IPR005467">
    <property type="entry name" value="His_kinase_dom"/>
</dbReference>
<feature type="coiled-coil region" evidence="6">
    <location>
        <begin position="165"/>
        <end position="304"/>
    </location>
</feature>
<dbReference type="CDD" id="cd00082">
    <property type="entry name" value="HisKA"/>
    <property type="match status" value="1"/>
</dbReference>
<keyword evidence="6" id="KW-0175">Coiled coil</keyword>
<reference evidence="9 10" key="1">
    <citation type="submission" date="2019-03" db="EMBL/GenBank/DDBJ databases">
        <title>Genomic Encyclopedia of Type Strains, Phase III (KMG-III): the genomes of soil and plant-associated and newly described type strains.</title>
        <authorList>
            <person name="Whitman W."/>
        </authorList>
    </citation>
    <scope>NUCLEOTIDE SEQUENCE [LARGE SCALE GENOMIC DNA]</scope>
    <source>
        <strain evidence="9 10">CECT 8301</strain>
    </source>
</reference>
<comment type="caution">
    <text evidence="9">The sequence shown here is derived from an EMBL/GenBank/DDBJ whole genome shotgun (WGS) entry which is preliminary data.</text>
</comment>
<dbReference type="PRINTS" id="PR00344">
    <property type="entry name" value="BCTRLSENSOR"/>
</dbReference>
<dbReference type="Gene3D" id="3.30.565.10">
    <property type="entry name" value="Histidine kinase-like ATPase, C-terminal domain"/>
    <property type="match status" value="1"/>
</dbReference>
<sequence length="587" mass="67310">MLLCLMAMQAYAQNTDNEQVKRLKRAIFIFNVAEQTLYGDTHADPNFVIGVLGKDRTIIDLKSLAQKRQIKNKPVKVVSFGSVKDIENVDVVYTNYDKNFDISYVLNKISSSNTLLITENYPYNSSMINIVNVGDDFQYEINEKLMRGSNITAYYNLRKNAISTIEKWKQLFQNSEDTLAKTKDKLSEVEGNIKLKDEEIKGQKQTIGDKENLLKNKNKSLANQENEIKELISLSELQKKKYSDKLIIESELEQRILKQVNSLKNKQEKIAQSNSEIEKQNVILVQQREDILDKELKAKEINEKLNTQRTINYLLLALVLFAVILVWVILRNYYGTKRLNTVLKEKNNTIYSQSFTLASKNKELEEFAYITSHDLKEPLATISGLIALLKDDYKGKLDDDAMMSMEFIDKSSERMRTQIDDLLEYSKLGKSKEKTEIDCNDLLGEITLDIANAITRFNAKVTYGDLPTVLGSKVELRGVFQNLINNAIKFKKADVDPEVVISFKTVIYGPQNKNFWQFEVADNGIGISQKHKSKVFSIFQRLHSREEYEGTGIGLSFCKKIVESLGGQIWFESEVHKGTTFFFTIPK</sequence>
<evidence type="ECO:0000313" key="10">
    <source>
        <dbReference type="Proteomes" id="UP000294824"/>
    </source>
</evidence>
<evidence type="ECO:0000256" key="6">
    <source>
        <dbReference type="SAM" id="Coils"/>
    </source>
</evidence>
<keyword evidence="3" id="KW-0597">Phosphoprotein</keyword>
<keyword evidence="4" id="KW-0808">Transferase</keyword>
<dbReference type="InterPro" id="IPR036890">
    <property type="entry name" value="HATPase_C_sf"/>
</dbReference>
<proteinExistence type="predicted"/>
<dbReference type="Gene3D" id="1.10.287.130">
    <property type="match status" value="1"/>
</dbReference>
<evidence type="ECO:0000313" key="9">
    <source>
        <dbReference type="EMBL" id="TDY62307.1"/>
    </source>
</evidence>
<evidence type="ECO:0000256" key="1">
    <source>
        <dbReference type="ARBA" id="ARBA00000085"/>
    </source>
</evidence>
<organism evidence="9 10">
    <name type="scientific">Algibacter lectus</name>
    <dbReference type="NCBI Taxonomy" id="221126"/>
    <lineage>
        <taxon>Bacteria</taxon>
        <taxon>Pseudomonadati</taxon>
        <taxon>Bacteroidota</taxon>
        <taxon>Flavobacteriia</taxon>
        <taxon>Flavobacteriales</taxon>
        <taxon>Flavobacteriaceae</taxon>
        <taxon>Algibacter</taxon>
    </lineage>
</organism>
<dbReference type="SMART" id="SM00387">
    <property type="entry name" value="HATPase_c"/>
    <property type="match status" value="1"/>
</dbReference>
<dbReference type="Pfam" id="PF02518">
    <property type="entry name" value="HATPase_c"/>
    <property type="match status" value="1"/>
</dbReference>
<dbReference type="InterPro" id="IPR003594">
    <property type="entry name" value="HATPase_dom"/>
</dbReference>
<evidence type="ECO:0000259" key="8">
    <source>
        <dbReference type="PROSITE" id="PS50109"/>
    </source>
</evidence>
<keyword evidence="10" id="KW-1185">Reference proteome</keyword>
<keyword evidence="7" id="KW-0812">Transmembrane</keyword>
<dbReference type="EC" id="2.7.13.3" evidence="2"/>
<dbReference type="GO" id="GO:0000155">
    <property type="term" value="F:phosphorelay sensor kinase activity"/>
    <property type="evidence" value="ECO:0007669"/>
    <property type="project" value="InterPro"/>
</dbReference>
<evidence type="ECO:0000256" key="7">
    <source>
        <dbReference type="SAM" id="Phobius"/>
    </source>
</evidence>
<dbReference type="PROSITE" id="PS50109">
    <property type="entry name" value="HIS_KIN"/>
    <property type="match status" value="1"/>
</dbReference>
<dbReference type="InterPro" id="IPR052162">
    <property type="entry name" value="Sensor_kinase/Photoreceptor"/>
</dbReference>
<dbReference type="SUPFAM" id="SSF47384">
    <property type="entry name" value="Homodimeric domain of signal transducing histidine kinase"/>
    <property type="match status" value="1"/>
</dbReference>
<dbReference type="InterPro" id="IPR003661">
    <property type="entry name" value="HisK_dim/P_dom"/>
</dbReference>
<keyword evidence="7" id="KW-0472">Membrane</keyword>
<accession>A0A4R8MDD9</accession>
<dbReference type="Pfam" id="PF00512">
    <property type="entry name" value="HisKA"/>
    <property type="match status" value="1"/>
</dbReference>
<dbReference type="InterPro" id="IPR004358">
    <property type="entry name" value="Sig_transdc_His_kin-like_C"/>
</dbReference>
<dbReference type="EMBL" id="SORL01000008">
    <property type="protein sequence ID" value="TDY62307.1"/>
    <property type="molecule type" value="Genomic_DNA"/>
</dbReference>